<dbReference type="SUPFAM" id="SSF53067">
    <property type="entry name" value="Actin-like ATPase domain"/>
    <property type="match status" value="2"/>
</dbReference>
<dbReference type="InterPro" id="IPR050406">
    <property type="entry name" value="FGGY_Carb_Kinase"/>
</dbReference>
<protein>
    <submittedName>
        <fullName evidence="6">Pentose kinase</fullName>
    </submittedName>
</protein>
<evidence type="ECO:0000313" key="7">
    <source>
        <dbReference type="Proteomes" id="UP000191905"/>
    </source>
</evidence>
<gene>
    <name evidence="6" type="ORF">BFN67_18330</name>
</gene>
<keyword evidence="3 6" id="KW-0418">Kinase</keyword>
<evidence type="ECO:0000256" key="3">
    <source>
        <dbReference type="ARBA" id="ARBA00022777"/>
    </source>
</evidence>
<evidence type="ECO:0000256" key="2">
    <source>
        <dbReference type="ARBA" id="ARBA00022679"/>
    </source>
</evidence>
<evidence type="ECO:0000256" key="1">
    <source>
        <dbReference type="ARBA" id="ARBA00009156"/>
    </source>
</evidence>
<dbReference type="STRING" id="1873176.BFN67_18330"/>
<feature type="domain" description="Carbohydrate kinase FGGY N-terminal" evidence="4">
    <location>
        <begin position="6"/>
        <end position="250"/>
    </location>
</feature>
<reference evidence="6 7" key="1">
    <citation type="journal article" date="2016" name="Int. J. Syst. Evol. Microbiol.">
        <title>Pseudaminobacter manganicus sp. nov., isolated from sludge of a manganese mine.</title>
        <authorList>
            <person name="Li J."/>
            <person name="Huang J."/>
            <person name="Liao S."/>
            <person name="Wang G."/>
        </authorList>
    </citation>
    <scope>NUCLEOTIDE SEQUENCE [LARGE SCALE GENOMIC DNA]</scope>
    <source>
        <strain evidence="6 7">JH-7</strain>
    </source>
</reference>
<dbReference type="InterPro" id="IPR018484">
    <property type="entry name" value="FGGY_N"/>
</dbReference>
<dbReference type="InterPro" id="IPR018485">
    <property type="entry name" value="FGGY_C"/>
</dbReference>
<keyword evidence="7" id="KW-1185">Reference proteome</keyword>
<dbReference type="PANTHER" id="PTHR43095">
    <property type="entry name" value="SUGAR KINASE"/>
    <property type="match status" value="1"/>
</dbReference>
<dbReference type="InterPro" id="IPR000577">
    <property type="entry name" value="Carb_kinase_FGGY"/>
</dbReference>
<dbReference type="Proteomes" id="UP000191905">
    <property type="component" value="Unassembled WGS sequence"/>
</dbReference>
<dbReference type="PIRSF" id="PIRSF000538">
    <property type="entry name" value="GlpK"/>
    <property type="match status" value="1"/>
</dbReference>
<dbReference type="CDD" id="cd07805">
    <property type="entry name" value="ASKHA_NBD_FGGY_CvXK-like"/>
    <property type="match status" value="1"/>
</dbReference>
<sequence length="515" mass="54495">MPRSVAAFDLGTGGIKGAVFDAAGVCLAEHVVSYKTLFPAPSRHEQRPQDWWQAFLDCFGALLARPEVDAPQISAIAFSGHSLGCIPLDENGSPLQDAVPIWSDGRAGAQANAFFTRFDQDRWYRITGNGFPAPLYTLFKIMWLRDEAPEVFARTRTIIGTKDYINLRLTGRIATDISYASGSGCFDLAAGHYSDEILAAAGIDPALLPPVVASTETIGALRPEFRDQFGLAADVKVIAGGVDNSCMALGAATFAEGDIFSSMGSSSWLTVSSARPLLDDHVHSYAFAHVVPGQFISATSIFSSGTSIGWIRDRLTPDIGEKAAAGGRNAYEAMIELALTSPPGARGLLFVPTLAGGTALEGGPAVRGAFVGLDLQHERADILRAGLEGIALGLRVALDQLRRMTTVSDEIIAVGGGAQSAAWRQIFADVFGCTILKTRVDQEAAALGAAALALVGIGLWEDFEPVRALHVPEGRAQPQPATRAVYDAALAAYRQAAAHQRDLASALETLRAIST</sequence>
<accession>A0A1V8RQC8</accession>
<dbReference type="InterPro" id="IPR043129">
    <property type="entry name" value="ATPase_NBD"/>
</dbReference>
<dbReference type="Pfam" id="PF02782">
    <property type="entry name" value="FGGY_C"/>
    <property type="match status" value="1"/>
</dbReference>
<dbReference type="Pfam" id="PF00370">
    <property type="entry name" value="FGGY_N"/>
    <property type="match status" value="1"/>
</dbReference>
<dbReference type="OrthoDB" id="9805576at2"/>
<evidence type="ECO:0000259" key="4">
    <source>
        <dbReference type="Pfam" id="PF00370"/>
    </source>
</evidence>
<dbReference type="EMBL" id="MDET01000016">
    <property type="protein sequence ID" value="OQM75396.1"/>
    <property type="molecule type" value="Genomic_DNA"/>
</dbReference>
<evidence type="ECO:0000259" key="5">
    <source>
        <dbReference type="Pfam" id="PF02782"/>
    </source>
</evidence>
<dbReference type="GO" id="GO:0016301">
    <property type="term" value="F:kinase activity"/>
    <property type="evidence" value="ECO:0007669"/>
    <property type="project" value="UniProtKB-KW"/>
</dbReference>
<dbReference type="RefSeq" id="WP_080919804.1">
    <property type="nucleotide sequence ID" value="NZ_MDET01000016.1"/>
</dbReference>
<proteinExistence type="inferred from homology"/>
<dbReference type="Gene3D" id="3.30.420.40">
    <property type="match status" value="2"/>
</dbReference>
<comment type="caution">
    <text evidence="6">The sequence shown here is derived from an EMBL/GenBank/DDBJ whole genome shotgun (WGS) entry which is preliminary data.</text>
</comment>
<name>A0A1V8RQC8_9HYPH</name>
<dbReference type="AlphaFoldDB" id="A0A1V8RQC8"/>
<dbReference type="GO" id="GO:0005975">
    <property type="term" value="P:carbohydrate metabolic process"/>
    <property type="evidence" value="ECO:0007669"/>
    <property type="project" value="InterPro"/>
</dbReference>
<keyword evidence="2" id="KW-0808">Transferase</keyword>
<dbReference type="PANTHER" id="PTHR43095:SF5">
    <property type="entry name" value="XYLULOSE KINASE"/>
    <property type="match status" value="1"/>
</dbReference>
<organism evidence="6 7">
    <name type="scientific">Manganibacter manganicus</name>
    <dbReference type="NCBI Taxonomy" id="1873176"/>
    <lineage>
        <taxon>Bacteria</taxon>
        <taxon>Pseudomonadati</taxon>
        <taxon>Pseudomonadota</taxon>
        <taxon>Alphaproteobacteria</taxon>
        <taxon>Hyphomicrobiales</taxon>
        <taxon>Phyllobacteriaceae</taxon>
        <taxon>Manganibacter</taxon>
    </lineage>
</organism>
<feature type="domain" description="Carbohydrate kinase FGGY C-terminal" evidence="5">
    <location>
        <begin position="261"/>
        <end position="455"/>
    </location>
</feature>
<evidence type="ECO:0000313" key="6">
    <source>
        <dbReference type="EMBL" id="OQM75396.1"/>
    </source>
</evidence>
<comment type="similarity">
    <text evidence="1">Belongs to the FGGY kinase family.</text>
</comment>